<keyword evidence="10" id="KW-0547">Nucleotide-binding</keyword>
<dbReference type="SFLD" id="SFLDF00027">
    <property type="entry name" value="p-type_atpase"/>
    <property type="match status" value="1"/>
</dbReference>
<evidence type="ECO:0000259" key="21">
    <source>
        <dbReference type="Pfam" id="PF00690"/>
    </source>
</evidence>
<keyword evidence="6" id="KW-1003">Cell membrane</keyword>
<dbReference type="InterPro" id="IPR023214">
    <property type="entry name" value="HAD_sf"/>
</dbReference>
<keyword evidence="14 18" id="KW-1133">Transmembrane helix</keyword>
<dbReference type="STRING" id="1314771.A0A197JMI8"/>
<evidence type="ECO:0000256" key="18">
    <source>
        <dbReference type="SAM" id="Phobius"/>
    </source>
</evidence>
<keyword evidence="8" id="KW-0597">Phosphoprotein</keyword>
<dbReference type="InterPro" id="IPR001757">
    <property type="entry name" value="P_typ_ATPase"/>
</dbReference>
<evidence type="ECO:0000256" key="13">
    <source>
        <dbReference type="ARBA" id="ARBA00022967"/>
    </source>
</evidence>
<evidence type="ECO:0000256" key="10">
    <source>
        <dbReference type="ARBA" id="ARBA00022741"/>
    </source>
</evidence>
<dbReference type="InterPro" id="IPR023299">
    <property type="entry name" value="ATPase_P-typ_cyto_dom_N"/>
</dbReference>
<comment type="subcellular location">
    <subcellularLocation>
        <location evidence="2">Cell inner membrane</location>
        <topology evidence="2">Multi-pass membrane protein</topology>
    </subcellularLocation>
</comment>
<dbReference type="InterPro" id="IPR018303">
    <property type="entry name" value="ATPase_P-typ_P_site"/>
</dbReference>
<dbReference type="InterPro" id="IPR004014">
    <property type="entry name" value="ATPase_P-typ_cation-transptr_N"/>
</dbReference>
<keyword evidence="15 18" id="KW-0472">Membrane</keyword>
<dbReference type="InterPro" id="IPR044492">
    <property type="entry name" value="P_typ_ATPase_HD_dom"/>
</dbReference>
<dbReference type="InterPro" id="IPR006068">
    <property type="entry name" value="ATPase_P-typ_cation-transptr_C"/>
</dbReference>
<dbReference type="GO" id="GO:0016887">
    <property type="term" value="F:ATP hydrolysis activity"/>
    <property type="evidence" value="ECO:0007669"/>
    <property type="project" value="InterPro"/>
</dbReference>
<evidence type="ECO:0000256" key="7">
    <source>
        <dbReference type="ARBA" id="ARBA00022519"/>
    </source>
</evidence>
<feature type="transmembrane region" description="Helical" evidence="18">
    <location>
        <begin position="754"/>
        <end position="780"/>
    </location>
</feature>
<gene>
    <name evidence="22" type="ORF">K457DRAFT_900200</name>
</gene>
<dbReference type="Gene3D" id="2.70.150.10">
    <property type="entry name" value="Calcium-transporting ATPase, cytoplasmic transduction domain A"/>
    <property type="match status" value="1"/>
</dbReference>
<evidence type="ECO:0000256" key="9">
    <source>
        <dbReference type="ARBA" id="ARBA00022692"/>
    </source>
</evidence>
<evidence type="ECO:0000256" key="14">
    <source>
        <dbReference type="ARBA" id="ARBA00022989"/>
    </source>
</evidence>
<comment type="catalytic activity">
    <reaction evidence="17">
        <text>Mg(2+)(out) + ATP + H2O = Mg(2+)(in) + ADP + phosphate + H(+)</text>
        <dbReference type="Rhea" id="RHEA:10260"/>
        <dbReference type="ChEBI" id="CHEBI:15377"/>
        <dbReference type="ChEBI" id="CHEBI:15378"/>
        <dbReference type="ChEBI" id="CHEBI:18420"/>
        <dbReference type="ChEBI" id="CHEBI:30616"/>
        <dbReference type="ChEBI" id="CHEBI:43474"/>
        <dbReference type="ChEBI" id="CHEBI:456216"/>
        <dbReference type="EC" id="7.2.2.14"/>
    </reaction>
</comment>
<dbReference type="SUPFAM" id="SSF81660">
    <property type="entry name" value="Metal cation-transporting ATPase, ATP-binding domain N"/>
    <property type="match status" value="1"/>
</dbReference>
<comment type="function">
    <text evidence="1">Mediates magnesium influx to the cytosol.</text>
</comment>
<feature type="domain" description="Cation-transporting P-type ATPase N-terminal" evidence="21">
    <location>
        <begin position="43"/>
        <end position="89"/>
    </location>
</feature>
<dbReference type="Gene3D" id="3.40.50.1000">
    <property type="entry name" value="HAD superfamily/HAD-like"/>
    <property type="match status" value="1"/>
</dbReference>
<dbReference type="PANTHER" id="PTHR42861">
    <property type="entry name" value="CALCIUM-TRANSPORTING ATPASE"/>
    <property type="match status" value="1"/>
</dbReference>
<accession>A0A197JMI8</accession>
<evidence type="ECO:0000259" key="20">
    <source>
        <dbReference type="Pfam" id="PF00689"/>
    </source>
</evidence>
<dbReference type="GO" id="GO:0005524">
    <property type="term" value="F:ATP binding"/>
    <property type="evidence" value="ECO:0007669"/>
    <property type="project" value="UniProtKB-KW"/>
</dbReference>
<evidence type="ECO:0000256" key="6">
    <source>
        <dbReference type="ARBA" id="ARBA00022475"/>
    </source>
</evidence>
<proteinExistence type="inferred from homology"/>
<dbReference type="CDD" id="cd02077">
    <property type="entry name" value="P-type_ATPase_Mg"/>
    <property type="match status" value="1"/>
</dbReference>
<evidence type="ECO:0000256" key="4">
    <source>
        <dbReference type="ARBA" id="ARBA00012786"/>
    </source>
</evidence>
<keyword evidence="7" id="KW-0997">Cell inner membrane</keyword>
<dbReference type="Proteomes" id="UP000078512">
    <property type="component" value="Unassembled WGS sequence"/>
</dbReference>
<feature type="transmembrane region" description="Helical" evidence="18">
    <location>
        <begin position="71"/>
        <end position="93"/>
    </location>
</feature>
<dbReference type="InterPro" id="IPR006415">
    <property type="entry name" value="P-type_ATPase_IIIB"/>
</dbReference>
<keyword evidence="11" id="KW-0067">ATP-binding</keyword>
<dbReference type="PROSITE" id="PS00154">
    <property type="entry name" value="ATPASE_E1_E2"/>
    <property type="match status" value="1"/>
</dbReference>
<dbReference type="Gene3D" id="3.40.1110.10">
    <property type="entry name" value="Calcium-transporting ATPase, cytoplasmic domain N"/>
    <property type="match status" value="1"/>
</dbReference>
<dbReference type="Pfam" id="PF00122">
    <property type="entry name" value="E1-E2_ATPase"/>
    <property type="match status" value="1"/>
</dbReference>
<dbReference type="Pfam" id="PF00689">
    <property type="entry name" value="Cation_ATPase_C"/>
    <property type="match status" value="1"/>
</dbReference>
<organism evidence="22 23">
    <name type="scientific">Linnemannia elongata AG-77</name>
    <dbReference type="NCBI Taxonomy" id="1314771"/>
    <lineage>
        <taxon>Eukaryota</taxon>
        <taxon>Fungi</taxon>
        <taxon>Fungi incertae sedis</taxon>
        <taxon>Mucoromycota</taxon>
        <taxon>Mortierellomycotina</taxon>
        <taxon>Mortierellomycetes</taxon>
        <taxon>Mortierellales</taxon>
        <taxon>Mortierellaceae</taxon>
        <taxon>Linnemannia</taxon>
    </lineage>
</organism>
<evidence type="ECO:0000256" key="1">
    <source>
        <dbReference type="ARBA" id="ARBA00003954"/>
    </source>
</evidence>
<dbReference type="InterPro" id="IPR036412">
    <property type="entry name" value="HAD-like_sf"/>
</dbReference>
<dbReference type="Pfam" id="PF00690">
    <property type="entry name" value="Cation_ATPase_N"/>
    <property type="match status" value="1"/>
</dbReference>
<evidence type="ECO:0000256" key="3">
    <source>
        <dbReference type="ARBA" id="ARBA00008746"/>
    </source>
</evidence>
<dbReference type="OrthoDB" id="158672at2759"/>
<evidence type="ECO:0000256" key="16">
    <source>
        <dbReference type="ARBA" id="ARBA00029806"/>
    </source>
</evidence>
<feature type="transmembrane region" description="Helical" evidence="18">
    <location>
        <begin position="852"/>
        <end position="876"/>
    </location>
</feature>
<evidence type="ECO:0000313" key="22">
    <source>
        <dbReference type="EMBL" id="OAQ26178.1"/>
    </source>
</evidence>
<dbReference type="SUPFAM" id="SSF56784">
    <property type="entry name" value="HAD-like"/>
    <property type="match status" value="1"/>
</dbReference>
<keyword evidence="12" id="KW-0460">Magnesium</keyword>
<evidence type="ECO:0000256" key="5">
    <source>
        <dbReference type="ARBA" id="ARBA00013555"/>
    </source>
</evidence>
<protein>
    <recommendedName>
        <fullName evidence="5">Magnesium-transporting ATPase, P-type 1</fullName>
        <ecNumber evidence="4">7.2.2.14</ecNumber>
    </recommendedName>
    <alternativeName>
        <fullName evidence="16">Mg(2+) transport ATPase, P-type 1</fullName>
    </alternativeName>
</protein>
<dbReference type="InterPro" id="IPR059000">
    <property type="entry name" value="ATPase_P-type_domA"/>
</dbReference>
<dbReference type="NCBIfam" id="NF011702">
    <property type="entry name" value="PRK15122.1"/>
    <property type="match status" value="1"/>
</dbReference>
<dbReference type="AlphaFoldDB" id="A0A197JMI8"/>
<evidence type="ECO:0000256" key="8">
    <source>
        <dbReference type="ARBA" id="ARBA00022553"/>
    </source>
</evidence>
<dbReference type="InterPro" id="IPR023298">
    <property type="entry name" value="ATPase_P-typ_TM_dom_sf"/>
</dbReference>
<comment type="similarity">
    <text evidence="3">Belongs to the cation transport ATPase (P-type) (TC 3.A.3) family. Type IIIB subfamily.</text>
</comment>
<evidence type="ECO:0000259" key="19">
    <source>
        <dbReference type="Pfam" id="PF00122"/>
    </source>
</evidence>
<dbReference type="NCBIfam" id="TIGR01524">
    <property type="entry name" value="ATPase-IIIB_Mg"/>
    <property type="match status" value="1"/>
</dbReference>
<dbReference type="PRINTS" id="PR01836">
    <property type="entry name" value="MGATPASE"/>
</dbReference>
<dbReference type="Gene3D" id="1.20.1110.10">
    <property type="entry name" value="Calcium-transporting ATPase, transmembrane domain"/>
    <property type="match status" value="1"/>
</dbReference>
<name>A0A197JMI8_9FUNG</name>
<reference evidence="22 23" key="1">
    <citation type="submission" date="2016-05" db="EMBL/GenBank/DDBJ databases">
        <title>Genome sequencing reveals origins of a unique bacterial endosymbiosis in the earliest lineages of terrestrial Fungi.</title>
        <authorList>
            <consortium name="DOE Joint Genome Institute"/>
            <person name="Uehling J."/>
            <person name="Gryganskyi A."/>
            <person name="Hameed K."/>
            <person name="Tschaplinski T."/>
            <person name="Misztal P."/>
            <person name="Wu S."/>
            <person name="Desiro A."/>
            <person name="Vande Pol N."/>
            <person name="Du Z.-Y."/>
            <person name="Zienkiewicz A."/>
            <person name="Zienkiewicz K."/>
            <person name="Morin E."/>
            <person name="Tisserant E."/>
            <person name="Splivallo R."/>
            <person name="Hainaut M."/>
            <person name="Henrissat B."/>
            <person name="Ohm R."/>
            <person name="Kuo A."/>
            <person name="Yan J."/>
            <person name="Lipzen A."/>
            <person name="Nolan M."/>
            <person name="Labutti K."/>
            <person name="Barry K."/>
            <person name="Goldstein A."/>
            <person name="Labbe J."/>
            <person name="Schadt C."/>
            <person name="Tuskan G."/>
            <person name="Grigoriev I."/>
            <person name="Martin F."/>
            <person name="Vilgalys R."/>
            <person name="Bonito G."/>
        </authorList>
    </citation>
    <scope>NUCLEOTIDE SEQUENCE [LARGE SCALE GENOMIC DNA]</scope>
    <source>
        <strain evidence="22 23">AG-77</strain>
    </source>
</reference>
<dbReference type="GO" id="GO:0005886">
    <property type="term" value="C:plasma membrane"/>
    <property type="evidence" value="ECO:0007669"/>
    <property type="project" value="UniProtKB-SubCell"/>
</dbReference>
<dbReference type="SUPFAM" id="SSF81653">
    <property type="entry name" value="Calcium ATPase, transduction domain A"/>
    <property type="match status" value="1"/>
</dbReference>
<evidence type="ECO:0000256" key="12">
    <source>
        <dbReference type="ARBA" id="ARBA00022842"/>
    </source>
</evidence>
<dbReference type="EMBL" id="KV442070">
    <property type="protein sequence ID" value="OAQ26178.1"/>
    <property type="molecule type" value="Genomic_DNA"/>
</dbReference>
<dbReference type="SFLD" id="SFLDG00002">
    <property type="entry name" value="C1.7:_P-type_atpase_like"/>
    <property type="match status" value="1"/>
</dbReference>
<evidence type="ECO:0000256" key="11">
    <source>
        <dbReference type="ARBA" id="ARBA00022840"/>
    </source>
</evidence>
<dbReference type="InterPro" id="IPR008250">
    <property type="entry name" value="ATPase_P-typ_transduc_dom_A_sf"/>
</dbReference>
<dbReference type="NCBIfam" id="TIGR01494">
    <property type="entry name" value="ATPase_P-type"/>
    <property type="match status" value="2"/>
</dbReference>
<evidence type="ECO:0000256" key="2">
    <source>
        <dbReference type="ARBA" id="ARBA00004429"/>
    </source>
</evidence>
<dbReference type="EC" id="7.2.2.14" evidence="4"/>
<keyword evidence="23" id="KW-1185">Reference proteome</keyword>
<feature type="transmembrane region" description="Helical" evidence="18">
    <location>
        <begin position="687"/>
        <end position="709"/>
    </location>
</feature>
<feature type="domain" description="P-type ATPase A" evidence="19">
    <location>
        <begin position="164"/>
        <end position="260"/>
    </location>
</feature>
<keyword evidence="13" id="KW-1278">Translocase</keyword>
<evidence type="ECO:0000256" key="15">
    <source>
        <dbReference type="ARBA" id="ARBA00023136"/>
    </source>
</evidence>
<dbReference type="SFLD" id="SFLDS00003">
    <property type="entry name" value="Haloacid_Dehalogenase"/>
    <property type="match status" value="1"/>
</dbReference>
<feature type="transmembrane region" description="Helical" evidence="18">
    <location>
        <begin position="305"/>
        <end position="330"/>
    </location>
</feature>
<feature type="transmembrane region" description="Helical" evidence="18">
    <location>
        <begin position="99"/>
        <end position="116"/>
    </location>
</feature>
<feature type="transmembrane region" description="Helical" evidence="18">
    <location>
        <begin position="825"/>
        <end position="846"/>
    </location>
</feature>
<sequence>MNVNKTIEALKANHGTVYNTVTSVSSITSSLPANSEFAGLLPLNDEQVERAKSIHGTNVISFGNEQTWYKVLFHAFIHPFNILLAILGTASALSDDRRGTIVMFTMILISTVLRFWQEWKSAAAAQSLKSMVSTLISVTRLYSCPDGRDPTPEDAIRIASHATVRMDIPIEDVVPGDWVQLSAGDLIPADVRIIESKDLFVSQAALTGEAMPNTVHNKNDIDLNRPDMCYMGTSVVSGTATVLVEKIGSETFFGSMAKELAMRRPENAFQMGVRNISWVFFAIMALMVPPVLLINGFVHQSWSDAAMFALSVAVGLTPEMLPMIVNSNLARGAYLMSKKRCIVKNLDAIINLGSMDVLCTDKTGTLTDNKVVLVRHLDFHGKASIHSLQLAFLNSRFQTGLKNLLDVAVVGSGMTAAAVTFASRYLKLDEIPFDFVRRRMSVVLKDVSDDSAMLVSKGAVEEMLSICTKIPDGDQIRTLTPAMVAHLVDMNKDLNVDGLRVVAVAYRSLDKVKSDYGISDECEMVFAGLIGFLDPPKETAGPALKELMSLGVEVKVLTGDSAAVCRKVCQEIDLPVKSIVSTEDLIGLDDEQIVEIAQGATIFAKLTPLQKSLVIRALKRKGHVVGFLGDGINDAPALSEADVGISVDTATDIAKESADVILLEKSLLVIAESVILGRTTYGNTMKYIMMAISSNFGNVFSMLVASSWLPFLPMLPIHILTQNLLYDISQIAIPWDHMDREFLKVPHRWSTKSILRFMVFMGTWSSIFDITTYLFMWFHFDIKNTDDPLKVLLFQTAWFNEGALSQLLVIHVIRTPKIAFVQSIAARPVIAASVIISAIVLALPHAAAFQNLLSVVPLPGIFYVYLVGALCSYFLVTQCAKMFYLRLFHEWF</sequence>
<dbReference type="SUPFAM" id="SSF81665">
    <property type="entry name" value="Calcium ATPase, transmembrane domain M"/>
    <property type="match status" value="1"/>
</dbReference>
<evidence type="ECO:0000256" key="17">
    <source>
        <dbReference type="ARBA" id="ARBA00047295"/>
    </source>
</evidence>
<feature type="domain" description="Cation-transporting P-type ATPase C-terminal" evidence="20">
    <location>
        <begin position="711"/>
        <end position="883"/>
    </location>
</feature>
<feature type="transmembrane region" description="Helical" evidence="18">
    <location>
        <begin position="278"/>
        <end position="299"/>
    </location>
</feature>
<keyword evidence="9 18" id="KW-0812">Transmembrane</keyword>
<dbReference type="GO" id="GO:0015444">
    <property type="term" value="F:P-type magnesium transporter activity"/>
    <property type="evidence" value="ECO:0007669"/>
    <property type="project" value="UniProtKB-EC"/>
</dbReference>
<dbReference type="Pfam" id="PF13246">
    <property type="entry name" value="Cation_ATPase"/>
    <property type="match status" value="1"/>
</dbReference>
<evidence type="ECO:0000313" key="23">
    <source>
        <dbReference type="Proteomes" id="UP000078512"/>
    </source>
</evidence>